<dbReference type="Proteomes" id="UP000295334">
    <property type="component" value="Unassembled WGS sequence"/>
</dbReference>
<keyword evidence="3" id="KW-1185">Reference proteome</keyword>
<comment type="caution">
    <text evidence="2">The sequence shown here is derived from an EMBL/GenBank/DDBJ whole genome shotgun (WGS) entry which is preliminary data.</text>
</comment>
<feature type="compositionally biased region" description="Basic and acidic residues" evidence="1">
    <location>
        <begin position="308"/>
        <end position="328"/>
    </location>
</feature>
<dbReference type="OrthoDB" id="788168at2"/>
<proteinExistence type="predicted"/>
<sequence>MKKSGLLFLLLIVVLGGQLRAQKIANSDLRTLRAKEDSLKKLVQAFYMDDDPAVRLRSDSQFVRTLVRSLQVRHSFQYPFDSVLGVGHIYAPDSTFRIFTWAINIPGTYQRKRGAIQMRTADGSLKLLPLRDVTEFTERPEDSVRGRDNWIGAVYYNMVKTEWNGKKFYTLFGLDDYGISTKRKWVEVLTFDEGGQPRFGGNYFDFSKDSVPRKSTERFYIAYKKEASTLVNWVDEQDMILYDHLISETNQPDLPYTMIPDGDSEGFKWENGRWVHIDKVFHYKIDMSGADPLLGKPPMGEPLLDGKGNVDEEKLKVKTEKNRKKDQD</sequence>
<evidence type="ECO:0000256" key="1">
    <source>
        <dbReference type="SAM" id="MobiDB-lite"/>
    </source>
</evidence>
<protein>
    <submittedName>
        <fullName evidence="2">Uncharacterized protein</fullName>
    </submittedName>
</protein>
<dbReference type="RefSeq" id="WP_131446479.1">
    <property type="nucleotide sequence ID" value="NZ_SJZI01000002.1"/>
</dbReference>
<evidence type="ECO:0000313" key="2">
    <source>
        <dbReference type="EMBL" id="TCJ19293.1"/>
    </source>
</evidence>
<name>A0A4R1BNW0_9BACT</name>
<reference evidence="2 3" key="1">
    <citation type="submission" date="2019-03" db="EMBL/GenBank/DDBJ databases">
        <authorList>
            <person name="Kim M.K.M."/>
        </authorList>
    </citation>
    <scope>NUCLEOTIDE SEQUENCE [LARGE SCALE GENOMIC DNA]</scope>
    <source>
        <strain evidence="2 3">17J68-12</strain>
    </source>
</reference>
<feature type="region of interest" description="Disordered" evidence="1">
    <location>
        <begin position="294"/>
        <end position="328"/>
    </location>
</feature>
<accession>A0A4R1BNW0</accession>
<dbReference type="AlphaFoldDB" id="A0A4R1BNW0"/>
<organism evidence="2 3">
    <name type="scientific">Flaviaesturariibacter flavus</name>
    <dbReference type="NCBI Taxonomy" id="2502780"/>
    <lineage>
        <taxon>Bacteria</taxon>
        <taxon>Pseudomonadati</taxon>
        <taxon>Bacteroidota</taxon>
        <taxon>Chitinophagia</taxon>
        <taxon>Chitinophagales</taxon>
        <taxon>Chitinophagaceae</taxon>
        <taxon>Flaviaestuariibacter</taxon>
    </lineage>
</organism>
<gene>
    <name evidence="2" type="ORF">EPD60_02425</name>
</gene>
<dbReference type="EMBL" id="SJZI01000002">
    <property type="protein sequence ID" value="TCJ19293.1"/>
    <property type="molecule type" value="Genomic_DNA"/>
</dbReference>
<evidence type="ECO:0000313" key="3">
    <source>
        <dbReference type="Proteomes" id="UP000295334"/>
    </source>
</evidence>